<sequence length="151" mass="16861">MTVGRASRRMLILCSRCRKVAMIFKASLIFKALHWALPPVIGLDRLYGPSGGDTTYIACVILGPPGLHPRLRDCHGFLRGLASQPSVSRRVPAEWRSFRAPLEVPENFTSALTVWCRKASMCSVHELTTTGHLNGRHTNWQNEPLIDTIVQ</sequence>
<dbReference type="AlphaFoldDB" id="A0A165RUP2"/>
<protein>
    <submittedName>
        <fullName evidence="1">Uncharacterized protein</fullName>
    </submittedName>
</protein>
<evidence type="ECO:0000313" key="1">
    <source>
        <dbReference type="EMBL" id="KZT71179.1"/>
    </source>
</evidence>
<name>A0A165RUP2_9APHY</name>
<accession>A0A165RUP2</accession>
<organism evidence="1 2">
    <name type="scientific">Daedalea quercina L-15889</name>
    <dbReference type="NCBI Taxonomy" id="1314783"/>
    <lineage>
        <taxon>Eukaryota</taxon>
        <taxon>Fungi</taxon>
        <taxon>Dikarya</taxon>
        <taxon>Basidiomycota</taxon>
        <taxon>Agaricomycotina</taxon>
        <taxon>Agaricomycetes</taxon>
        <taxon>Polyporales</taxon>
        <taxon>Fomitopsis</taxon>
    </lineage>
</organism>
<dbReference type="Proteomes" id="UP000076727">
    <property type="component" value="Unassembled WGS sequence"/>
</dbReference>
<keyword evidence="2" id="KW-1185">Reference proteome</keyword>
<dbReference type="EMBL" id="KV429047">
    <property type="protein sequence ID" value="KZT71179.1"/>
    <property type="molecule type" value="Genomic_DNA"/>
</dbReference>
<proteinExistence type="predicted"/>
<reference evidence="1 2" key="1">
    <citation type="journal article" date="2016" name="Mol. Biol. Evol.">
        <title>Comparative Genomics of Early-Diverging Mushroom-Forming Fungi Provides Insights into the Origins of Lignocellulose Decay Capabilities.</title>
        <authorList>
            <person name="Nagy L.G."/>
            <person name="Riley R."/>
            <person name="Tritt A."/>
            <person name="Adam C."/>
            <person name="Daum C."/>
            <person name="Floudas D."/>
            <person name="Sun H."/>
            <person name="Yadav J.S."/>
            <person name="Pangilinan J."/>
            <person name="Larsson K.H."/>
            <person name="Matsuura K."/>
            <person name="Barry K."/>
            <person name="Labutti K."/>
            <person name="Kuo R."/>
            <person name="Ohm R.A."/>
            <person name="Bhattacharya S.S."/>
            <person name="Shirouzu T."/>
            <person name="Yoshinaga Y."/>
            <person name="Martin F.M."/>
            <person name="Grigoriev I.V."/>
            <person name="Hibbett D.S."/>
        </authorList>
    </citation>
    <scope>NUCLEOTIDE SEQUENCE [LARGE SCALE GENOMIC DNA]</scope>
    <source>
        <strain evidence="1 2">L-15889</strain>
    </source>
</reference>
<gene>
    <name evidence="1" type="ORF">DAEQUDRAFT_141093</name>
</gene>
<evidence type="ECO:0000313" key="2">
    <source>
        <dbReference type="Proteomes" id="UP000076727"/>
    </source>
</evidence>